<accession>B5W4B7</accession>
<gene>
    <name evidence="1" type="ORF">AmaxDRAFT_3624</name>
</gene>
<comment type="caution">
    <text evidence="1">The sequence shown here is derived from an EMBL/GenBank/DDBJ whole genome shotgun (WGS) entry which is preliminary data.</text>
</comment>
<dbReference type="Proteomes" id="UP000004061">
    <property type="component" value="Unassembled WGS sequence"/>
</dbReference>
<dbReference type="EMBL" id="ABYK01000029">
    <property type="protein sequence ID" value="EDZ93692.1"/>
    <property type="molecule type" value="Genomic_DNA"/>
</dbReference>
<reference evidence="1 2" key="1">
    <citation type="journal article" date="2011" name="Appl. Environ. Microbiol.">
        <title>Contribution of a Sodium Ion Gradient to Energy Conservation during Fermentation in the Cyanobacterium Arthrospira (Spirulina) maxima CS-328.</title>
        <authorList>
            <person name="Carrieri D."/>
            <person name="Ananyev G."/>
            <person name="Lenz O."/>
            <person name="Bryant D.A."/>
            <person name="Dismukes G.C."/>
        </authorList>
    </citation>
    <scope>NUCLEOTIDE SEQUENCE [LARGE SCALE GENOMIC DNA]</scope>
    <source>
        <strain evidence="1 2">CS-328</strain>
    </source>
</reference>
<name>B5W4B7_LIMMA</name>
<proteinExistence type="predicted"/>
<dbReference type="AlphaFoldDB" id="B5W4B7"/>
<sequence>MMLMIIGEKHHDKLPQTLVQQLIRDLYSEVYNCNPDDSIFNWIADIKHDINLVS</sequence>
<organism evidence="1 2">
    <name type="scientific">Limnospira maxima CS-328</name>
    <dbReference type="NCBI Taxonomy" id="513049"/>
    <lineage>
        <taxon>Bacteria</taxon>
        <taxon>Bacillati</taxon>
        <taxon>Cyanobacteriota</taxon>
        <taxon>Cyanophyceae</taxon>
        <taxon>Oscillatoriophycideae</taxon>
        <taxon>Oscillatoriales</taxon>
        <taxon>Sirenicapillariaceae</taxon>
        <taxon>Limnospira</taxon>
    </lineage>
</organism>
<protein>
    <submittedName>
        <fullName evidence="1">Uncharacterized protein</fullName>
    </submittedName>
</protein>
<keyword evidence="2" id="KW-1185">Reference proteome</keyword>
<evidence type="ECO:0000313" key="1">
    <source>
        <dbReference type="EMBL" id="EDZ93692.1"/>
    </source>
</evidence>
<evidence type="ECO:0000313" key="2">
    <source>
        <dbReference type="Proteomes" id="UP000004061"/>
    </source>
</evidence>